<gene>
    <name evidence="2" type="ORF">ACFP3H_22735</name>
</gene>
<accession>A0ABW1JWK0</accession>
<feature type="compositionally biased region" description="Gly residues" evidence="1">
    <location>
        <begin position="416"/>
        <end position="426"/>
    </location>
</feature>
<feature type="compositionally biased region" description="Low complexity" evidence="1">
    <location>
        <begin position="281"/>
        <end position="306"/>
    </location>
</feature>
<feature type="compositionally biased region" description="Polar residues" evidence="1">
    <location>
        <begin position="233"/>
        <end position="258"/>
    </location>
</feature>
<reference evidence="3" key="1">
    <citation type="journal article" date="2019" name="Int. J. Syst. Evol. Microbiol.">
        <title>The Global Catalogue of Microorganisms (GCM) 10K type strain sequencing project: providing services to taxonomists for standard genome sequencing and annotation.</title>
        <authorList>
            <consortium name="The Broad Institute Genomics Platform"/>
            <consortium name="The Broad Institute Genome Sequencing Center for Infectious Disease"/>
            <person name="Wu L."/>
            <person name="Ma J."/>
        </authorList>
    </citation>
    <scope>NUCLEOTIDE SEQUENCE [LARGE SCALE GENOMIC DNA]</scope>
    <source>
        <strain evidence="3">CCUG 36956</strain>
    </source>
</reference>
<dbReference type="EMBL" id="JBHSQN010000015">
    <property type="protein sequence ID" value="MFC6013881.1"/>
    <property type="molecule type" value="Genomic_DNA"/>
</dbReference>
<feature type="compositionally biased region" description="Low complexity" evidence="1">
    <location>
        <begin position="373"/>
        <end position="389"/>
    </location>
</feature>
<sequence>MRSVPGGTDADYVAVVEVFDNLSHADIHRAVGALDPAALSAAAVTFLDTAVGLGDGIELAHGEIRAAIADGWRGAAAQQATDAVRDFEYAGRRIADVLTAVGVRLSRAGEAAESVRGAVAEPSAAQPDPGAALLDSEQAANNATITRDAENARLDAVQAMEVIYAGAFLPTGSGVPAFPSVETAPQTAVAGSALANAAAANGNPASGAPSGVTGSTAPAATVGATLPAGSSPLSLVGGTSSPASGHPTGGTNSASSALPNAGTAPASVTAAPGRPQSNTLGSAGNSAPATTTGGSSSPAVSPGIGSRPAAGRDRTAPPGSRPALPTDPGTDTSAAGPNPSTPATAADPHTNTLVAGTDPNTSTSTAGADQHPGGSASGTSVGGASTHGANSTTEAASDAQPHRDSAVSGSEAATGMGAGAVGGLMGGALAASESARSSNVSRPAPATPEPEDEDDEFLRYLEEEPTYLEPADEVNALIGRMEPTSPAVLGEWSERE</sequence>
<organism evidence="2 3">
    <name type="scientific">Nocardia lasii</name>
    <dbReference type="NCBI Taxonomy" id="1616107"/>
    <lineage>
        <taxon>Bacteria</taxon>
        <taxon>Bacillati</taxon>
        <taxon>Actinomycetota</taxon>
        <taxon>Actinomycetes</taxon>
        <taxon>Mycobacteriales</taxon>
        <taxon>Nocardiaceae</taxon>
        <taxon>Nocardia</taxon>
    </lineage>
</organism>
<dbReference type="RefSeq" id="WP_378609033.1">
    <property type="nucleotide sequence ID" value="NZ_JBHSQN010000015.1"/>
</dbReference>
<evidence type="ECO:0008006" key="4">
    <source>
        <dbReference type="Google" id="ProtNLM"/>
    </source>
</evidence>
<comment type="caution">
    <text evidence="2">The sequence shown here is derived from an EMBL/GenBank/DDBJ whole genome shotgun (WGS) entry which is preliminary data.</text>
</comment>
<protein>
    <recommendedName>
        <fullName evidence="4">PPE domain-containing protein</fullName>
    </recommendedName>
</protein>
<dbReference type="Proteomes" id="UP001596223">
    <property type="component" value="Unassembled WGS sequence"/>
</dbReference>
<name>A0ABW1JWK0_9NOCA</name>
<evidence type="ECO:0000256" key="1">
    <source>
        <dbReference type="SAM" id="MobiDB-lite"/>
    </source>
</evidence>
<evidence type="ECO:0000313" key="3">
    <source>
        <dbReference type="Proteomes" id="UP001596223"/>
    </source>
</evidence>
<feature type="region of interest" description="Disordered" evidence="1">
    <location>
        <begin position="233"/>
        <end position="496"/>
    </location>
</feature>
<evidence type="ECO:0000313" key="2">
    <source>
        <dbReference type="EMBL" id="MFC6013881.1"/>
    </source>
</evidence>
<feature type="compositionally biased region" description="Acidic residues" evidence="1">
    <location>
        <begin position="463"/>
        <end position="472"/>
    </location>
</feature>
<keyword evidence="3" id="KW-1185">Reference proteome</keyword>
<feature type="compositionally biased region" description="Polar residues" evidence="1">
    <location>
        <begin position="349"/>
        <end position="367"/>
    </location>
</feature>
<proteinExistence type="predicted"/>